<proteinExistence type="predicted"/>
<evidence type="ECO:0000313" key="3">
    <source>
        <dbReference type="EMBL" id="KAJ3478275.1"/>
    </source>
</evidence>
<feature type="region of interest" description="Disordered" evidence="1">
    <location>
        <begin position="207"/>
        <end position="233"/>
    </location>
</feature>
<evidence type="ECO:0000259" key="2">
    <source>
        <dbReference type="Pfam" id="PF20149"/>
    </source>
</evidence>
<evidence type="ECO:0000313" key="4">
    <source>
        <dbReference type="Proteomes" id="UP001212997"/>
    </source>
</evidence>
<feature type="domain" description="DUF6532" evidence="2">
    <location>
        <begin position="242"/>
        <end position="448"/>
    </location>
</feature>
<evidence type="ECO:0000256" key="1">
    <source>
        <dbReference type="SAM" id="MobiDB-lite"/>
    </source>
</evidence>
<organism evidence="3 4">
    <name type="scientific">Meripilus lineatus</name>
    <dbReference type="NCBI Taxonomy" id="2056292"/>
    <lineage>
        <taxon>Eukaryota</taxon>
        <taxon>Fungi</taxon>
        <taxon>Dikarya</taxon>
        <taxon>Basidiomycota</taxon>
        <taxon>Agaricomycotina</taxon>
        <taxon>Agaricomycetes</taxon>
        <taxon>Polyporales</taxon>
        <taxon>Meripilaceae</taxon>
        <taxon>Meripilus</taxon>
    </lineage>
</organism>
<dbReference type="Proteomes" id="UP001212997">
    <property type="component" value="Unassembled WGS sequence"/>
</dbReference>
<dbReference type="Pfam" id="PF20149">
    <property type="entry name" value="DUF6532"/>
    <property type="match status" value="1"/>
</dbReference>
<dbReference type="EMBL" id="JANAWD010000524">
    <property type="protein sequence ID" value="KAJ3478275.1"/>
    <property type="molecule type" value="Genomic_DNA"/>
</dbReference>
<dbReference type="AlphaFoldDB" id="A0AAD5UUZ0"/>
<sequence length="500" mass="55887">MDIDFATQELAPVGRGNRAVRPTERMTTYRSQQVQREQRRQRLLENRQRTQNPEAPNLASIPFGVQATSSSLGAPNGSYQQIDHSHGPIRFGSPDASGFLFQPSLSGISSPGIAVHVATSQSTEVELYDDPDLTSDLSNVGLNGSGLDLGEDQTGDLSPVEVNIVSGIQPPLNLVHRSSTRNTGSIPDPFQPTTVTKPPVEAITGATRKCAPEADLSQGSPPRKRPRTGDLERTRKRLVELAIEHFRAALATENAFPDANDADAMALDAFWMAFHQLKEILGLSYEEHKPTETDLKLIIARIPQLRGDVKTKCRNAVEQFYKFEVCTTEDRAEFNRNRDLVQFLLEKATFTYKNPYDKTIPGSLFGHALFYDVIRKTFFGNREESLGIKRAAYFQDNGGIPLPTLALVATATHCAIDEWQTGIHRNRDFTANEYAKIYQSYLKTLEDWRDYTSTRRQTTSKLQRQHLILARYNAGISMEVFVDRYASLTVEDFAATEGVE</sequence>
<keyword evidence="4" id="KW-1185">Reference proteome</keyword>
<comment type="caution">
    <text evidence="3">The sequence shown here is derived from an EMBL/GenBank/DDBJ whole genome shotgun (WGS) entry which is preliminary data.</text>
</comment>
<accession>A0AAD5UUZ0</accession>
<dbReference type="InterPro" id="IPR045341">
    <property type="entry name" value="DUF6532"/>
</dbReference>
<protein>
    <recommendedName>
        <fullName evidence="2">DUF6532 domain-containing protein</fullName>
    </recommendedName>
</protein>
<gene>
    <name evidence="3" type="ORF">NLI96_g9872</name>
</gene>
<reference evidence="3" key="1">
    <citation type="submission" date="2022-07" db="EMBL/GenBank/DDBJ databases">
        <title>Genome Sequence of Physisporinus lineatus.</title>
        <authorList>
            <person name="Buettner E."/>
        </authorList>
    </citation>
    <scope>NUCLEOTIDE SEQUENCE</scope>
    <source>
        <strain evidence="3">VT162</strain>
    </source>
</reference>
<name>A0AAD5UUZ0_9APHY</name>